<dbReference type="Proteomes" id="UP001161691">
    <property type="component" value="Unassembled WGS sequence"/>
</dbReference>
<dbReference type="PANTHER" id="PTHR30383">
    <property type="entry name" value="THIOESTERASE 1/PROTEASE 1/LYSOPHOSPHOLIPASE L1"/>
    <property type="match status" value="1"/>
</dbReference>
<keyword evidence="3" id="KW-1185">Reference proteome</keyword>
<feature type="domain" description="SGNH hydrolase-type esterase" evidence="1">
    <location>
        <begin position="158"/>
        <end position="324"/>
    </location>
</feature>
<organism evidence="2 3">
    <name type="scientific">Cohnella hashimotonis</name>
    <dbReference type="NCBI Taxonomy" id="2826895"/>
    <lineage>
        <taxon>Bacteria</taxon>
        <taxon>Bacillati</taxon>
        <taxon>Bacillota</taxon>
        <taxon>Bacilli</taxon>
        <taxon>Bacillales</taxon>
        <taxon>Paenibacillaceae</taxon>
        <taxon>Cohnella</taxon>
    </lineage>
</organism>
<evidence type="ECO:0000313" key="2">
    <source>
        <dbReference type="EMBL" id="MDI4648968.1"/>
    </source>
</evidence>
<dbReference type="InterPro" id="IPR036514">
    <property type="entry name" value="SGNH_hydro_sf"/>
</dbReference>
<dbReference type="EMBL" id="JAGRPV010000001">
    <property type="protein sequence ID" value="MDI4648968.1"/>
    <property type="molecule type" value="Genomic_DNA"/>
</dbReference>
<dbReference type="Gene3D" id="3.40.50.1110">
    <property type="entry name" value="SGNH hydrolase"/>
    <property type="match status" value="1"/>
</dbReference>
<protein>
    <submittedName>
        <fullName evidence="2">SGNH/GDSL hydrolase family protein</fullName>
    </submittedName>
</protein>
<dbReference type="InterPro" id="IPR051532">
    <property type="entry name" value="Ester_Hydrolysis_Enzymes"/>
</dbReference>
<dbReference type="Pfam" id="PF13472">
    <property type="entry name" value="Lipase_GDSL_2"/>
    <property type="match status" value="1"/>
</dbReference>
<dbReference type="InterPro" id="IPR013830">
    <property type="entry name" value="SGNH_hydro"/>
</dbReference>
<accession>A0ABT6TRV5</accession>
<evidence type="ECO:0000259" key="1">
    <source>
        <dbReference type="Pfam" id="PF13472"/>
    </source>
</evidence>
<comment type="caution">
    <text evidence="2">The sequence shown here is derived from an EMBL/GenBank/DDBJ whole genome shotgun (WGS) entry which is preliminary data.</text>
</comment>
<reference evidence="2" key="1">
    <citation type="submission" date="2023-04" db="EMBL/GenBank/DDBJ databases">
        <title>Comparative genomic analysis of Cohnella hashimotonis sp. nov., isolated from the International Space Station.</title>
        <authorList>
            <person name="Venkateswaran K."/>
            <person name="Simpson A."/>
        </authorList>
    </citation>
    <scope>NUCLEOTIDE SEQUENCE</scope>
    <source>
        <strain evidence="2">F6_2S_P_1</strain>
    </source>
</reference>
<gene>
    <name evidence="2" type="ORF">KB449_28785</name>
</gene>
<dbReference type="GO" id="GO:0016787">
    <property type="term" value="F:hydrolase activity"/>
    <property type="evidence" value="ECO:0007669"/>
    <property type="project" value="UniProtKB-KW"/>
</dbReference>
<sequence>MEYRGVYFHNVAELEAKPGLPGLWLQRFPQGVRRTLTDKGRIKAELSNGCEIRFVASSRIARVIVGAAEEDGTALVYRGNFLHASHRLRAGMPATILLETPERFDGVDPAALAGGGFSPDVWRICFDRFAAVFYGADAYGGELRPPAPDEMPRLTLLAYGSSITQGAGSLNHANGYVQQAAQRLGLDAINLGLSGSCFCEWELSDFISSRRADLVFLELGVNMRGQVPADEFEERAAYLLDRLADAAPGRPTLVTTIYPNRATRSRYEADAFRDEELKFNEVLRRLCSEPGRAGGEVRLVEGTEILGDFAWLTSDLIHPSEYGHIRMGERLADALRPGLTALLDRLTAPV</sequence>
<keyword evidence="2" id="KW-0378">Hydrolase</keyword>
<proteinExistence type="predicted"/>
<dbReference type="CDD" id="cd00229">
    <property type="entry name" value="SGNH_hydrolase"/>
    <property type="match status" value="1"/>
</dbReference>
<dbReference type="RefSeq" id="WP_282911640.1">
    <property type="nucleotide sequence ID" value="NZ_JAGRPV010000001.1"/>
</dbReference>
<evidence type="ECO:0000313" key="3">
    <source>
        <dbReference type="Proteomes" id="UP001161691"/>
    </source>
</evidence>
<dbReference type="SUPFAM" id="SSF52266">
    <property type="entry name" value="SGNH hydrolase"/>
    <property type="match status" value="1"/>
</dbReference>
<name>A0ABT6TRV5_9BACL</name>